<sequence>MSSRDEWIISQAAPSLQDLSNMSVKCHLDDAITICRYLNREMNAESAARLITTMARREATGDPDARPVVVVRIMRLIAECLIHFDQEREMILDLLIAIQDLPSDGRYHWWKLPSFEAQWTRCFFEKLENVDATDVAFFKTTGYLEATMYLRGIFSITEDWGCRALNTVCMEQKEFEGLVHESYQWLKIAGPKLIENLQSAQVKSFNRAVRGRSDKIYMMEVTMYEHWEHWKKRFLQVSHDEDFLSPEARQVAKECHEIMKGLVMKQPAIPSEK</sequence>
<organism evidence="1 2">
    <name type="scientific">Fusarium poae</name>
    <dbReference type="NCBI Taxonomy" id="36050"/>
    <lineage>
        <taxon>Eukaryota</taxon>
        <taxon>Fungi</taxon>
        <taxon>Dikarya</taxon>
        <taxon>Ascomycota</taxon>
        <taxon>Pezizomycotina</taxon>
        <taxon>Sordariomycetes</taxon>
        <taxon>Hypocreomycetidae</taxon>
        <taxon>Hypocreales</taxon>
        <taxon>Nectriaceae</taxon>
        <taxon>Fusarium</taxon>
    </lineage>
</organism>
<comment type="caution">
    <text evidence="1">The sequence shown here is derived from an EMBL/GenBank/DDBJ whole genome shotgun (WGS) entry which is preliminary data.</text>
</comment>
<dbReference type="EMBL" id="LYXU01000002">
    <property type="protein sequence ID" value="OBS23283.1"/>
    <property type="molecule type" value="Genomic_DNA"/>
</dbReference>
<proteinExistence type="predicted"/>
<name>A0A1B8ARZ6_FUSPO</name>
<gene>
    <name evidence="1" type="ORF">FPOA_03835</name>
</gene>
<dbReference type="Proteomes" id="UP000091967">
    <property type="component" value="Unassembled WGS sequence"/>
</dbReference>
<dbReference type="AlphaFoldDB" id="A0A1B8ARZ6"/>
<dbReference type="OrthoDB" id="5392447at2759"/>
<protein>
    <submittedName>
        <fullName evidence="1">Uncharacterized protein</fullName>
    </submittedName>
</protein>
<accession>A0A1B8ARZ6</accession>
<keyword evidence="2" id="KW-1185">Reference proteome</keyword>
<reference evidence="1 2" key="1">
    <citation type="submission" date="2016-06" db="EMBL/GenBank/DDBJ databases">
        <title>Living apart together: crosstalk between the core and supernumerary genomes in a fungal plant pathogen.</title>
        <authorList>
            <person name="Vanheule A."/>
            <person name="Audenaert K."/>
            <person name="Warris S."/>
            <person name="Van De Geest H."/>
            <person name="Schijlen E."/>
            <person name="Hofte M."/>
            <person name="De Saeger S."/>
            <person name="Haesaert G."/>
            <person name="Waalwijk C."/>
            <person name="Van Der Lee T."/>
        </authorList>
    </citation>
    <scope>NUCLEOTIDE SEQUENCE [LARGE SCALE GENOMIC DNA]</scope>
    <source>
        <strain evidence="1 2">2516</strain>
    </source>
</reference>
<evidence type="ECO:0000313" key="1">
    <source>
        <dbReference type="EMBL" id="OBS23283.1"/>
    </source>
</evidence>
<dbReference type="OMA" id="TMAQHWE"/>
<evidence type="ECO:0000313" key="2">
    <source>
        <dbReference type="Proteomes" id="UP000091967"/>
    </source>
</evidence>